<keyword evidence="4 6" id="KW-0808">Transferase</keyword>
<evidence type="ECO:0000256" key="2">
    <source>
        <dbReference type="ARBA" id="ARBA00010566"/>
    </source>
</evidence>
<dbReference type="PRINTS" id="PR00143">
    <property type="entry name" value="CITRTSNTHASE"/>
</dbReference>
<feature type="active site" evidence="7">
    <location>
        <position position="315"/>
    </location>
</feature>
<dbReference type="Gene3D" id="1.10.580.10">
    <property type="entry name" value="Citrate Synthase, domain 1"/>
    <property type="match status" value="1"/>
</dbReference>
<evidence type="ECO:0000256" key="7">
    <source>
        <dbReference type="PIRSR" id="PIRSR001369-1"/>
    </source>
</evidence>
<dbReference type="InterPro" id="IPR024176">
    <property type="entry name" value="Citrate_synthase_bac-typ"/>
</dbReference>
<dbReference type="SUPFAM" id="SSF48256">
    <property type="entry name" value="Citrate synthase"/>
    <property type="match status" value="1"/>
</dbReference>
<gene>
    <name evidence="9" type="ORF">RE476_05060</name>
</gene>
<dbReference type="GO" id="GO:0036440">
    <property type="term" value="F:citrate synthase activity"/>
    <property type="evidence" value="ECO:0007669"/>
    <property type="project" value="UniProtKB-EC"/>
</dbReference>
<dbReference type="RefSeq" id="WP_309309318.1">
    <property type="nucleotide sequence ID" value="NZ_CP133594.1"/>
</dbReference>
<dbReference type="PANTHER" id="PTHR11739:SF4">
    <property type="entry name" value="CITRATE SYNTHASE, PEROXISOMAL"/>
    <property type="match status" value="1"/>
</dbReference>
<sequence length="365" mass="41203">MEEMKKGLEGVVALDTKISFIDGIQGILMYRGIKIEDLADLSYDAVSYLLINGNIPNETELLEYSQEIKKNRQINGKQIEVLNEFDFGIEALDGLRTAISCTAHFDLENNHHSPDANKNKSIRLVAKFPTIVAALHRASFGQEPLEPNDELSHGANFLYMLTGKIPTELEAEAMEKDLILSAEHELNPSTFSLRIAASTLSDLYSAVICGLCTLKGPLHGGARKGVMDMLDEVGTIENVQSYVLDKLEKKEKIMGFGHRVYKTYDPRARIYKDVAKRLSIEKQDSSWFDMAEEIERILYHEFVEIRGKSLYPNVDFYSAVVYKYLDIPAELATSIFAIGRVSGWIAHCMEQYADNRVIRPRAHFV</sequence>
<comment type="catalytic activity">
    <reaction evidence="5 6">
        <text>oxaloacetate + acetyl-CoA + H2O = citrate + CoA + H(+)</text>
        <dbReference type="Rhea" id="RHEA:16845"/>
        <dbReference type="ChEBI" id="CHEBI:15377"/>
        <dbReference type="ChEBI" id="CHEBI:15378"/>
        <dbReference type="ChEBI" id="CHEBI:16452"/>
        <dbReference type="ChEBI" id="CHEBI:16947"/>
        <dbReference type="ChEBI" id="CHEBI:57287"/>
        <dbReference type="ChEBI" id="CHEBI:57288"/>
        <dbReference type="EC" id="2.3.3.16"/>
    </reaction>
</comment>
<evidence type="ECO:0000256" key="3">
    <source>
        <dbReference type="ARBA" id="ARBA00022532"/>
    </source>
</evidence>
<evidence type="ECO:0000313" key="9">
    <source>
        <dbReference type="EMBL" id="WMW23202.1"/>
    </source>
</evidence>
<protein>
    <recommendedName>
        <fullName evidence="6 8">Citrate synthase</fullName>
        <ecNumber evidence="6">2.3.3.16</ecNumber>
    </recommendedName>
</protein>
<dbReference type="InterPro" id="IPR019810">
    <property type="entry name" value="Citrate_synthase_AS"/>
</dbReference>
<dbReference type="GO" id="GO:0005737">
    <property type="term" value="C:cytoplasm"/>
    <property type="evidence" value="ECO:0007669"/>
    <property type="project" value="InterPro"/>
</dbReference>
<comment type="pathway">
    <text evidence="1">Carbohydrate metabolism; tricarboxylic acid cycle.</text>
</comment>
<dbReference type="NCBIfam" id="TIGR01800">
    <property type="entry name" value="cit_synth_II"/>
    <property type="match status" value="1"/>
</dbReference>
<dbReference type="InterPro" id="IPR011278">
    <property type="entry name" value="2-MeCitrate/Citrate_synth_II"/>
</dbReference>
<evidence type="ECO:0000256" key="5">
    <source>
        <dbReference type="ARBA" id="ARBA00049288"/>
    </source>
</evidence>
<dbReference type="EMBL" id="CP133594">
    <property type="protein sequence ID" value="WMW23202.1"/>
    <property type="molecule type" value="Genomic_DNA"/>
</dbReference>
<dbReference type="Gene3D" id="1.10.230.10">
    <property type="entry name" value="Cytochrome P450-Terp, domain 2"/>
    <property type="match status" value="1"/>
</dbReference>
<keyword evidence="3" id="KW-0816">Tricarboxylic acid cycle</keyword>
<comment type="similarity">
    <text evidence="2 6 8">Belongs to the citrate synthase family.</text>
</comment>
<evidence type="ECO:0000256" key="6">
    <source>
        <dbReference type="PIRNR" id="PIRNR001369"/>
    </source>
</evidence>
<proteinExistence type="inferred from homology"/>
<dbReference type="AlphaFoldDB" id="A0AA51UH78"/>
<dbReference type="KEGG" id="mmav:RE476_05060"/>
<evidence type="ECO:0000256" key="1">
    <source>
        <dbReference type="ARBA" id="ARBA00005163"/>
    </source>
</evidence>
<dbReference type="EC" id="2.3.3.16" evidence="6"/>
<dbReference type="PANTHER" id="PTHR11739">
    <property type="entry name" value="CITRATE SYNTHASE"/>
    <property type="match status" value="1"/>
</dbReference>
<evidence type="ECO:0000256" key="4">
    <source>
        <dbReference type="ARBA" id="ARBA00022679"/>
    </source>
</evidence>
<dbReference type="PROSITE" id="PS00480">
    <property type="entry name" value="CITRATE_SYNTHASE"/>
    <property type="match status" value="1"/>
</dbReference>
<dbReference type="InterPro" id="IPR016142">
    <property type="entry name" value="Citrate_synth-like_lrg_a-sub"/>
</dbReference>
<reference evidence="9" key="1">
    <citation type="submission" date="2023-08" db="EMBL/GenBank/DDBJ databases">
        <title>Methanolobus mangrovi sp. nov. and Methanolobus sediminis sp. nov, two novel methylotrophic methanogens isolated from mangrove sediments in China.</title>
        <authorList>
            <person name="Zhou J."/>
        </authorList>
    </citation>
    <scope>NUCLEOTIDE SEQUENCE</scope>
    <source>
        <strain evidence="9">FTZ2</strain>
    </source>
</reference>
<dbReference type="InterPro" id="IPR036969">
    <property type="entry name" value="Citrate_synthase_sf"/>
</dbReference>
<dbReference type="InterPro" id="IPR016143">
    <property type="entry name" value="Citrate_synth-like_sm_a-sub"/>
</dbReference>
<name>A0AA51UH78_9EURY</name>
<evidence type="ECO:0000256" key="8">
    <source>
        <dbReference type="RuleBase" id="RU000441"/>
    </source>
</evidence>
<dbReference type="InterPro" id="IPR002020">
    <property type="entry name" value="Citrate_synthase"/>
</dbReference>
<keyword evidence="10" id="KW-1185">Reference proteome</keyword>
<accession>A0AA51UH78</accession>
<dbReference type="Proteomes" id="UP001183006">
    <property type="component" value="Chromosome"/>
</dbReference>
<dbReference type="GO" id="GO:0006099">
    <property type="term" value="P:tricarboxylic acid cycle"/>
    <property type="evidence" value="ECO:0007669"/>
    <property type="project" value="UniProtKB-KW"/>
</dbReference>
<evidence type="ECO:0000313" key="10">
    <source>
        <dbReference type="Proteomes" id="UP001183006"/>
    </source>
</evidence>
<dbReference type="GO" id="GO:0005975">
    <property type="term" value="P:carbohydrate metabolic process"/>
    <property type="evidence" value="ECO:0007669"/>
    <property type="project" value="TreeGrafter"/>
</dbReference>
<dbReference type="Pfam" id="PF00285">
    <property type="entry name" value="Citrate_synt"/>
    <property type="match status" value="1"/>
</dbReference>
<organism evidence="9 10">
    <name type="scientific">Methanolobus mangrovi</name>
    <dbReference type="NCBI Taxonomy" id="3072977"/>
    <lineage>
        <taxon>Archaea</taxon>
        <taxon>Methanobacteriati</taxon>
        <taxon>Methanobacteriota</taxon>
        <taxon>Stenosarchaea group</taxon>
        <taxon>Methanomicrobia</taxon>
        <taxon>Methanosarcinales</taxon>
        <taxon>Methanosarcinaceae</taxon>
        <taxon>Methanolobus</taxon>
    </lineage>
</organism>
<dbReference type="GeneID" id="84229487"/>
<feature type="active site" evidence="7">
    <location>
        <position position="258"/>
    </location>
</feature>
<dbReference type="PIRSF" id="PIRSF001369">
    <property type="entry name" value="Citrate_synth"/>
    <property type="match status" value="1"/>
</dbReference>